<evidence type="ECO:0000256" key="2">
    <source>
        <dbReference type="ARBA" id="ARBA00006432"/>
    </source>
</evidence>
<dbReference type="OrthoDB" id="428071at2"/>
<keyword evidence="12" id="KW-1133">Transmembrane helix</keyword>
<dbReference type="InterPro" id="IPR036736">
    <property type="entry name" value="ACP-like_sf"/>
</dbReference>
<dbReference type="InterPro" id="IPR020806">
    <property type="entry name" value="PKS_PP-bd"/>
</dbReference>
<dbReference type="InterPro" id="IPR020845">
    <property type="entry name" value="AMP-binding_CS"/>
</dbReference>
<dbReference type="GO" id="GO:0016627">
    <property type="term" value="F:oxidoreductase activity, acting on the CH-CH group of donors"/>
    <property type="evidence" value="ECO:0007669"/>
    <property type="project" value="InterPro"/>
</dbReference>
<dbReference type="SUPFAM" id="SSF51735">
    <property type="entry name" value="NAD(P)-binding Rossmann-fold domains"/>
    <property type="match status" value="1"/>
</dbReference>
<dbReference type="CDD" id="cd05235">
    <property type="entry name" value="SDR_e1"/>
    <property type="match status" value="1"/>
</dbReference>
<dbReference type="PROSITE" id="PS50075">
    <property type="entry name" value="CARRIER"/>
    <property type="match status" value="1"/>
</dbReference>
<dbReference type="GO" id="GO:0071766">
    <property type="term" value="P:Actinobacterium-type cell wall biogenesis"/>
    <property type="evidence" value="ECO:0007669"/>
    <property type="project" value="UniProtKB-ARBA"/>
</dbReference>
<dbReference type="Pfam" id="PF00441">
    <property type="entry name" value="Acyl-CoA_dh_1"/>
    <property type="match status" value="1"/>
</dbReference>
<dbReference type="InterPro" id="IPR025110">
    <property type="entry name" value="AMP-bd_C"/>
</dbReference>
<dbReference type="Gene3D" id="3.30.300.30">
    <property type="match status" value="1"/>
</dbReference>
<evidence type="ECO:0000256" key="10">
    <source>
        <dbReference type="ARBA" id="ARBA00023098"/>
    </source>
</evidence>
<feature type="domain" description="Carrier" evidence="13">
    <location>
        <begin position="1258"/>
        <end position="1335"/>
    </location>
</feature>
<name>K9WSP1_9NOST</name>
<keyword evidence="10" id="KW-0443">Lipid metabolism</keyword>
<evidence type="ECO:0000256" key="7">
    <source>
        <dbReference type="ARBA" id="ARBA00022630"/>
    </source>
</evidence>
<keyword evidence="5" id="KW-0597">Phosphoprotein</keyword>
<evidence type="ECO:0000256" key="5">
    <source>
        <dbReference type="ARBA" id="ARBA00022553"/>
    </source>
</evidence>
<evidence type="ECO:0000313" key="14">
    <source>
        <dbReference type="EMBL" id="AFZ22819.1"/>
    </source>
</evidence>
<organism evidence="14 15">
    <name type="scientific">Cylindrospermum stagnale PCC 7417</name>
    <dbReference type="NCBI Taxonomy" id="56107"/>
    <lineage>
        <taxon>Bacteria</taxon>
        <taxon>Bacillati</taxon>
        <taxon>Cyanobacteriota</taxon>
        <taxon>Cyanophyceae</taxon>
        <taxon>Nostocales</taxon>
        <taxon>Nostocaceae</taxon>
        <taxon>Cylindrospermum</taxon>
    </lineage>
</organism>
<dbReference type="InterPro" id="IPR045851">
    <property type="entry name" value="AMP-bd_C_sf"/>
</dbReference>
<dbReference type="Pfam" id="PF00501">
    <property type="entry name" value="AMP-binding"/>
    <property type="match status" value="1"/>
</dbReference>
<evidence type="ECO:0000313" key="15">
    <source>
        <dbReference type="Proteomes" id="UP000010475"/>
    </source>
</evidence>
<dbReference type="InterPro" id="IPR009081">
    <property type="entry name" value="PP-bd_ACP"/>
</dbReference>
<feature type="transmembrane region" description="Helical" evidence="12">
    <location>
        <begin position="77"/>
        <end position="95"/>
    </location>
</feature>
<dbReference type="Gene3D" id="2.40.110.10">
    <property type="entry name" value="Butyryl-CoA Dehydrogenase, subunit A, domain 2"/>
    <property type="match status" value="1"/>
</dbReference>
<dbReference type="SMART" id="SM00823">
    <property type="entry name" value="PKS_PP"/>
    <property type="match status" value="1"/>
</dbReference>
<evidence type="ECO:0000256" key="4">
    <source>
        <dbReference type="ARBA" id="ARBA00022450"/>
    </source>
</evidence>
<dbReference type="Gene3D" id="1.10.540.10">
    <property type="entry name" value="Acyl-CoA dehydrogenase/oxidase, N-terminal domain"/>
    <property type="match status" value="1"/>
</dbReference>
<dbReference type="InterPro" id="IPR042099">
    <property type="entry name" value="ANL_N_sf"/>
</dbReference>
<keyword evidence="8" id="KW-0274">FAD</keyword>
<dbReference type="SUPFAM" id="SSF56645">
    <property type="entry name" value="Acyl-CoA dehydrogenase NM domain-like"/>
    <property type="match status" value="1"/>
</dbReference>
<dbReference type="Pfam" id="PF02770">
    <property type="entry name" value="Acyl-CoA_dh_M"/>
    <property type="match status" value="1"/>
</dbReference>
<keyword evidence="9" id="KW-0276">Fatty acid metabolism</keyword>
<dbReference type="FunFam" id="3.40.50.12780:FF:000013">
    <property type="entry name" value="Long-chain-fatty-acid--AMP ligase FadD32"/>
    <property type="match status" value="1"/>
</dbReference>
<dbReference type="InterPro" id="IPR013120">
    <property type="entry name" value="FAR_NAD-bd"/>
</dbReference>
<comment type="similarity">
    <text evidence="3">Belongs to the acyl-CoA dehydrogenase family.</text>
</comment>
<dbReference type="CDD" id="cd00567">
    <property type="entry name" value="ACAD"/>
    <property type="match status" value="1"/>
</dbReference>
<keyword evidence="12" id="KW-0812">Transmembrane</keyword>
<dbReference type="NCBIfam" id="TIGR01746">
    <property type="entry name" value="Thioester-redct"/>
    <property type="match status" value="1"/>
</dbReference>
<dbReference type="InterPro" id="IPR037069">
    <property type="entry name" value="AcylCoA_DH/ox_N_sf"/>
</dbReference>
<dbReference type="InterPro" id="IPR046373">
    <property type="entry name" value="Acyl-CoA_Oxase/DH_mid-dom_sf"/>
</dbReference>
<proteinExistence type="inferred from homology"/>
<dbReference type="InterPro" id="IPR013786">
    <property type="entry name" value="AcylCoA_DH/ox_N"/>
</dbReference>
<dbReference type="Pfam" id="PF00550">
    <property type="entry name" value="PP-binding"/>
    <property type="match status" value="1"/>
</dbReference>
<dbReference type="PATRIC" id="fig|56107.3.peg.530"/>
<dbReference type="CDD" id="cd05931">
    <property type="entry name" value="FAAL"/>
    <property type="match status" value="1"/>
</dbReference>
<dbReference type="InterPro" id="IPR000873">
    <property type="entry name" value="AMP-dep_synth/lig_dom"/>
</dbReference>
<dbReference type="Gene3D" id="1.20.140.10">
    <property type="entry name" value="Butyryl-CoA Dehydrogenase, subunit A, domain 3"/>
    <property type="match status" value="1"/>
</dbReference>
<dbReference type="eggNOG" id="COG0236">
    <property type="taxonomic scope" value="Bacteria"/>
</dbReference>
<keyword evidence="12" id="KW-0472">Membrane</keyword>
<dbReference type="GO" id="GO:0016874">
    <property type="term" value="F:ligase activity"/>
    <property type="evidence" value="ECO:0007669"/>
    <property type="project" value="UniProtKB-KW"/>
</dbReference>
<protein>
    <submittedName>
        <fullName evidence="14">Thioester reductase-like protein</fullName>
    </submittedName>
</protein>
<evidence type="ECO:0000256" key="12">
    <source>
        <dbReference type="SAM" id="Phobius"/>
    </source>
</evidence>
<dbReference type="InterPro" id="IPR036291">
    <property type="entry name" value="NAD(P)-bd_dom_sf"/>
</dbReference>
<dbReference type="InterPro" id="IPR009100">
    <property type="entry name" value="AcylCoA_DH/oxidase_NM_dom_sf"/>
</dbReference>
<keyword evidence="15" id="KW-1185">Reference proteome</keyword>
<feature type="region of interest" description="Disordered" evidence="11">
    <location>
        <begin position="1156"/>
        <end position="1179"/>
    </location>
</feature>
<dbReference type="SUPFAM" id="SSF47203">
    <property type="entry name" value="Acyl-CoA dehydrogenase C-terminal domain-like"/>
    <property type="match status" value="1"/>
</dbReference>
<dbReference type="GO" id="GO:0031177">
    <property type="term" value="F:phosphopantetheine binding"/>
    <property type="evidence" value="ECO:0007669"/>
    <property type="project" value="InterPro"/>
</dbReference>
<dbReference type="eggNOG" id="COG0318">
    <property type="taxonomic scope" value="Bacteria"/>
</dbReference>
<evidence type="ECO:0000256" key="3">
    <source>
        <dbReference type="ARBA" id="ARBA00009347"/>
    </source>
</evidence>
<dbReference type="Pfam" id="PF02771">
    <property type="entry name" value="Acyl-CoA_dh_N"/>
    <property type="match status" value="1"/>
</dbReference>
<dbReference type="InterPro" id="IPR006091">
    <property type="entry name" value="Acyl-CoA_Oxase/DH_mid-dom"/>
</dbReference>
<dbReference type="InterPro" id="IPR036250">
    <property type="entry name" value="AcylCo_DH-like_C"/>
</dbReference>
<dbReference type="InterPro" id="IPR010080">
    <property type="entry name" value="Thioester_reductase-like_dom"/>
</dbReference>
<accession>K9WSP1</accession>
<keyword evidence="6" id="KW-0436">Ligase</keyword>
<dbReference type="PANTHER" id="PTHR22754">
    <property type="entry name" value="DISCO-INTERACTING PROTEIN 2 DIP2 -RELATED"/>
    <property type="match status" value="1"/>
</dbReference>
<dbReference type="Pfam" id="PF23024">
    <property type="entry name" value="AMP-dom_DIP2-like"/>
    <property type="match status" value="1"/>
</dbReference>
<dbReference type="InterPro" id="IPR009075">
    <property type="entry name" value="AcylCo_DH/oxidase_C"/>
</dbReference>
<sequence>MHVNSLSWITLSHLLHYRALQQPNRLAYTYLADGKEEEVSLTYQELDQKARAIAILLQNLKAPGKRVLLLYPPGLEFIAAFFGCLYAGVIAVPVYPPRRNQRMTRLQAIAVDAQPEFALTTTSIIGFIEQSFAKEPELAVLRCLATNDIAYNLADDWQSLNVKRDTLAFLQYTSGSTGTPKGVMVSHKNLLHNSELIKSAFEVTPDSISLSWLPSFHDMGLLGGIIQPLYTGCRAILMSPTAFVQRPIRWLQAISRYRATHSGGPNFGYELCVRQTTPLEREDLDLSSWRKAYSGAEPVHKDSLEKFVATFKPYGFQASSFYPCYGMAEATLMISGGKVKDEPTYCTVDAAALAQNRIIAATEDMPKVRHMVAVGHTCLDTKIVIVDPQSLIECAPDQVGEIWVSGTSVADGYWQQPEQTATTFHASLINTGEGPFLRTGDLGFLRDGQLFVTGRLKDVVIIRGRNYYPQDIELTVADSHPALHFGGGAAFSIEVDREERLVVVQEVERTYWRQLNVDEVVGAIRQAVSEQHELQVYEIVLLKPGRIPKTSSGKIQRHACKADFINGSLQESQVEGGQQQPPLAIPSLHISIGEEKQSEKGLSDMTNTTLTSQEVSKKRADNLIEWVREYAKTRINSRLIDERSCLPPHITLDLGNHGFMGLQIPEQYKGLALTNVDTMRVMQQIAAIDSTIASIVSYNNTLGVRPIMGYATQTMKDELLPIVAQGREFPAFCLTEPNSGTDIGNTVSTIAVPNGHGGWRIRGMKRWNTSAYSGIINVFVRLVDDNNQTKGLTGFVMKQGMPGLRVGPESVTMGLRAMVQNSLYFDDVLVEPVNLLGELGNGIKPADEALFHARLGVGIGSLGGMKRCAQLMLRYASHRHVTTGRLLDSPITLTILTHLTGAITSLETLLNQVAVILDAGQAVPKEVAVVAKIAGSELLWQAADSLVQVLGGRGYMEANIAPQILRDARAMRIADGANEGMQLFLGKSVAHGEQLDRFLREYLGATKIADELKEAAEQIQSRCLKLKTINADDYSSARAWAYFLIGEVTIYALMLAAVRRTHTVAPSHLMQQAVAWSQLNFEKSLQKAVIGMPEESTLTDAKTASEIISSYTEVIDDIVQTLPGEDEQLDNLLLEQPQKAHYELFDLGKVTDTQNQSDRLVEQEKQHQPTASSASNSSLSDKATEEWVINWLAQKFNIQQATDTQNQLNGITAPEKQYQPHPATTNSTLSLEAINELNGITAPKKQSQPHPATTNSTLSLEAINEWIINWLATEFKIAATSITPSQSFTKFGLDSFSALRLVAALENWLQISLEPTIIWDFPSITALGSNLADKLAASNSTSRILLNKSHLNLNADTVLDPTICLPTANVIPVTEPDFILLTGATGFLGAFLLDELLKKTQAKIFCLVRADDIESGYKKIRENLKRYLLQDEEYNDRIIPFIGNLSEPLLGLSENEFEILASQIDVVYHCGALVNLVYPYDKYKATNVLGTQEILRLASRVKVKPVHLVSSYSIFLSQYYSNDEIIGEQDQLRAGDGIYVGYSQSKWVAEKLALSARSRGIPVSIYRLGDLGGHSQTGAFSPSSFTARFMATCIKLGSAPEQNLKRIDITPVDYVSQAIVHLSMQKESLDKNFHLVNPQPIQWRQLFDLIQLLGYPLERIPYGQWYSKLRKHLNDSPLHIMYPLLPLLANETTQRQKSIFEYIDAPMLDCKNVMHGLTGSSISCPPVDEKLLATYFSYFIHSNFL</sequence>
<keyword evidence="4" id="KW-0596">Phosphopantetheine</keyword>
<dbReference type="SMART" id="SM01294">
    <property type="entry name" value="PKS_PP_betabranch"/>
    <property type="match status" value="1"/>
</dbReference>
<dbReference type="PANTHER" id="PTHR22754:SF32">
    <property type="entry name" value="DISCO-INTERACTING PROTEIN 2"/>
    <property type="match status" value="1"/>
</dbReference>
<dbReference type="KEGG" id="csg:Cylst_0475"/>
<dbReference type="SUPFAM" id="SSF47336">
    <property type="entry name" value="ACP-like"/>
    <property type="match status" value="1"/>
</dbReference>
<dbReference type="Proteomes" id="UP000010475">
    <property type="component" value="Chromosome"/>
</dbReference>
<dbReference type="STRING" id="56107.Cylst_0475"/>
<dbReference type="eggNOG" id="COG3320">
    <property type="taxonomic scope" value="Bacteria"/>
</dbReference>
<evidence type="ECO:0000256" key="11">
    <source>
        <dbReference type="SAM" id="MobiDB-lite"/>
    </source>
</evidence>
<dbReference type="RefSeq" id="WP_015206076.1">
    <property type="nucleotide sequence ID" value="NC_019757.1"/>
</dbReference>
<evidence type="ECO:0000256" key="9">
    <source>
        <dbReference type="ARBA" id="ARBA00022832"/>
    </source>
</evidence>
<dbReference type="GO" id="GO:0070566">
    <property type="term" value="F:adenylyltransferase activity"/>
    <property type="evidence" value="ECO:0007669"/>
    <property type="project" value="TreeGrafter"/>
</dbReference>
<evidence type="ECO:0000256" key="8">
    <source>
        <dbReference type="ARBA" id="ARBA00022827"/>
    </source>
</evidence>
<evidence type="ECO:0000256" key="6">
    <source>
        <dbReference type="ARBA" id="ARBA00022598"/>
    </source>
</evidence>
<gene>
    <name evidence="14" type="ORF">Cylst_0475</name>
</gene>
<evidence type="ECO:0000259" key="13">
    <source>
        <dbReference type="PROSITE" id="PS50075"/>
    </source>
</evidence>
<dbReference type="Gene3D" id="3.40.50.720">
    <property type="entry name" value="NAD(P)-binding Rossmann-like Domain"/>
    <property type="match status" value="1"/>
</dbReference>
<dbReference type="InterPro" id="IPR040097">
    <property type="entry name" value="FAAL/FAAC"/>
</dbReference>
<comment type="cofactor">
    <cofactor evidence="1">
        <name>FAD</name>
        <dbReference type="ChEBI" id="CHEBI:57692"/>
    </cofactor>
</comment>
<dbReference type="SUPFAM" id="SSF56801">
    <property type="entry name" value="Acetyl-CoA synthetase-like"/>
    <property type="match status" value="1"/>
</dbReference>
<dbReference type="EMBL" id="CP003642">
    <property type="protein sequence ID" value="AFZ22819.1"/>
    <property type="molecule type" value="Genomic_DNA"/>
</dbReference>
<dbReference type="GO" id="GO:0050660">
    <property type="term" value="F:flavin adenine dinucleotide binding"/>
    <property type="evidence" value="ECO:0007669"/>
    <property type="project" value="InterPro"/>
</dbReference>
<evidence type="ECO:0000256" key="1">
    <source>
        <dbReference type="ARBA" id="ARBA00001974"/>
    </source>
</evidence>
<comment type="similarity">
    <text evidence="2">Belongs to the ATP-dependent AMP-binding enzyme family.</text>
</comment>
<keyword evidence="7" id="KW-0285">Flavoprotein</keyword>
<reference evidence="14 15" key="1">
    <citation type="submission" date="2012-06" db="EMBL/GenBank/DDBJ databases">
        <title>Finished chromosome of genome of Cylindrospermum stagnale PCC 7417.</title>
        <authorList>
            <consortium name="US DOE Joint Genome Institute"/>
            <person name="Gugger M."/>
            <person name="Coursin T."/>
            <person name="Rippka R."/>
            <person name="Tandeau De Marsac N."/>
            <person name="Huntemann M."/>
            <person name="Wei C.-L."/>
            <person name="Han J."/>
            <person name="Detter J.C."/>
            <person name="Han C."/>
            <person name="Tapia R."/>
            <person name="Chen A."/>
            <person name="Kyrpides N."/>
            <person name="Mavromatis K."/>
            <person name="Markowitz V."/>
            <person name="Szeto E."/>
            <person name="Ivanova N."/>
            <person name="Pagani I."/>
            <person name="Pati A."/>
            <person name="Goodwin L."/>
            <person name="Nordberg H.P."/>
            <person name="Cantor M.N."/>
            <person name="Hua S.X."/>
            <person name="Woyke T."/>
            <person name="Kerfeld C.A."/>
        </authorList>
    </citation>
    <scope>NUCLEOTIDE SEQUENCE [LARGE SCALE GENOMIC DNA]</scope>
    <source>
        <strain evidence="14 15">PCC 7417</strain>
    </source>
</reference>
<dbReference type="GO" id="GO:0006633">
    <property type="term" value="P:fatty acid biosynthetic process"/>
    <property type="evidence" value="ECO:0007669"/>
    <property type="project" value="TreeGrafter"/>
</dbReference>
<dbReference type="Pfam" id="PF07993">
    <property type="entry name" value="NAD_binding_4"/>
    <property type="match status" value="1"/>
</dbReference>
<dbReference type="HOGENOM" id="CLU_002737_0_0_3"/>
<dbReference type="Gene3D" id="1.10.1200.10">
    <property type="entry name" value="ACP-like"/>
    <property type="match status" value="1"/>
</dbReference>
<dbReference type="Gene3D" id="3.40.50.12780">
    <property type="entry name" value="N-terminal domain of ligase-like"/>
    <property type="match status" value="1"/>
</dbReference>
<dbReference type="PROSITE" id="PS00455">
    <property type="entry name" value="AMP_BINDING"/>
    <property type="match status" value="1"/>
</dbReference>
<dbReference type="GO" id="GO:0005886">
    <property type="term" value="C:plasma membrane"/>
    <property type="evidence" value="ECO:0007669"/>
    <property type="project" value="TreeGrafter"/>
</dbReference>
<dbReference type="eggNOG" id="COG1960">
    <property type="taxonomic scope" value="Bacteria"/>
</dbReference>